<gene>
    <name evidence="5" type="ORF">S06H3_23339</name>
</gene>
<dbReference type="Pfam" id="PF03572">
    <property type="entry name" value="Peptidase_S41"/>
    <property type="match status" value="1"/>
</dbReference>
<dbReference type="InterPro" id="IPR005151">
    <property type="entry name" value="Tail-specific_protease"/>
</dbReference>
<evidence type="ECO:0000256" key="3">
    <source>
        <dbReference type="ARBA" id="ARBA00022825"/>
    </source>
</evidence>
<protein>
    <recommendedName>
        <fullName evidence="4">Tail specific protease domain-containing protein</fullName>
    </recommendedName>
</protein>
<dbReference type="SMART" id="SM00245">
    <property type="entry name" value="TSPc"/>
    <property type="match status" value="1"/>
</dbReference>
<comment type="caution">
    <text evidence="5">The sequence shown here is derived from an EMBL/GenBank/DDBJ whole genome shotgun (WGS) entry which is preliminary data.</text>
</comment>
<dbReference type="EMBL" id="BARV01012666">
    <property type="protein sequence ID" value="GAI06445.1"/>
    <property type="molecule type" value="Genomic_DNA"/>
</dbReference>
<dbReference type="Gene3D" id="3.90.226.10">
    <property type="entry name" value="2-enoyl-CoA Hydratase, Chain A, domain 1"/>
    <property type="match status" value="1"/>
</dbReference>
<evidence type="ECO:0000259" key="4">
    <source>
        <dbReference type="SMART" id="SM00245"/>
    </source>
</evidence>
<evidence type="ECO:0000313" key="5">
    <source>
        <dbReference type="EMBL" id="GAI06445.1"/>
    </source>
</evidence>
<evidence type="ECO:0000256" key="1">
    <source>
        <dbReference type="ARBA" id="ARBA00022670"/>
    </source>
</evidence>
<accession>X1LVK6</accession>
<dbReference type="InterPro" id="IPR004447">
    <property type="entry name" value="Peptidase_S41A"/>
</dbReference>
<feature type="domain" description="Tail specific protease" evidence="4">
    <location>
        <begin position="1"/>
        <end position="137"/>
    </location>
</feature>
<dbReference type="CDD" id="cd07560">
    <property type="entry name" value="Peptidase_S41_CPP"/>
    <property type="match status" value="1"/>
</dbReference>
<keyword evidence="1" id="KW-0645">Protease</keyword>
<dbReference type="GO" id="GO:0008236">
    <property type="term" value="F:serine-type peptidase activity"/>
    <property type="evidence" value="ECO:0007669"/>
    <property type="project" value="UniProtKB-KW"/>
</dbReference>
<evidence type="ECO:0000256" key="2">
    <source>
        <dbReference type="ARBA" id="ARBA00022801"/>
    </source>
</evidence>
<dbReference type="GO" id="GO:0006508">
    <property type="term" value="P:proteolysis"/>
    <property type="evidence" value="ECO:0007669"/>
    <property type="project" value="UniProtKB-KW"/>
</dbReference>
<dbReference type="PANTHER" id="PTHR32060:SF30">
    <property type="entry name" value="CARBOXY-TERMINAL PROCESSING PROTEASE CTPA"/>
    <property type="match status" value="1"/>
</dbReference>
<sequence length="161" mass="17752">AQKIILDLRNNPGGYLEVAQEIAGWFLEKGEVVVWQDSGEGKEREVYKSKGPARFSQYPTVVLINEGSASGAEILAGALRDNRQVQLIGKKSFGKGSVQEQVFLSDNSSMKITIANWLTPNGISIDEAGLTPDVEIEMTDEDWEEDSDPQLEKAIEIIKNL</sequence>
<name>X1LVK6_9ZZZZ</name>
<keyword evidence="3" id="KW-0720">Serine protease</keyword>
<proteinExistence type="predicted"/>
<dbReference type="GO" id="GO:0007165">
    <property type="term" value="P:signal transduction"/>
    <property type="evidence" value="ECO:0007669"/>
    <property type="project" value="TreeGrafter"/>
</dbReference>
<keyword evidence="2" id="KW-0378">Hydrolase</keyword>
<dbReference type="SUPFAM" id="SSF52096">
    <property type="entry name" value="ClpP/crotonase"/>
    <property type="match status" value="1"/>
</dbReference>
<dbReference type="PANTHER" id="PTHR32060">
    <property type="entry name" value="TAIL-SPECIFIC PROTEASE"/>
    <property type="match status" value="1"/>
</dbReference>
<feature type="non-terminal residue" evidence="5">
    <location>
        <position position="1"/>
    </location>
</feature>
<dbReference type="GO" id="GO:0030288">
    <property type="term" value="C:outer membrane-bounded periplasmic space"/>
    <property type="evidence" value="ECO:0007669"/>
    <property type="project" value="TreeGrafter"/>
</dbReference>
<reference evidence="5" key="1">
    <citation type="journal article" date="2014" name="Front. Microbiol.">
        <title>High frequency of phylogenetically diverse reductive dehalogenase-homologous genes in deep subseafloor sedimentary metagenomes.</title>
        <authorList>
            <person name="Kawai M."/>
            <person name="Futagami T."/>
            <person name="Toyoda A."/>
            <person name="Takaki Y."/>
            <person name="Nishi S."/>
            <person name="Hori S."/>
            <person name="Arai W."/>
            <person name="Tsubouchi T."/>
            <person name="Morono Y."/>
            <person name="Uchiyama I."/>
            <person name="Ito T."/>
            <person name="Fujiyama A."/>
            <person name="Inagaki F."/>
            <person name="Takami H."/>
        </authorList>
    </citation>
    <scope>NUCLEOTIDE SEQUENCE</scope>
    <source>
        <strain evidence="5">Expedition CK06-06</strain>
    </source>
</reference>
<organism evidence="5">
    <name type="scientific">marine sediment metagenome</name>
    <dbReference type="NCBI Taxonomy" id="412755"/>
    <lineage>
        <taxon>unclassified sequences</taxon>
        <taxon>metagenomes</taxon>
        <taxon>ecological metagenomes</taxon>
    </lineage>
</organism>
<dbReference type="InterPro" id="IPR029045">
    <property type="entry name" value="ClpP/crotonase-like_dom_sf"/>
</dbReference>
<dbReference type="AlphaFoldDB" id="X1LVK6"/>
<dbReference type="GO" id="GO:0004175">
    <property type="term" value="F:endopeptidase activity"/>
    <property type="evidence" value="ECO:0007669"/>
    <property type="project" value="TreeGrafter"/>
</dbReference>